<evidence type="ECO:0000259" key="2">
    <source>
        <dbReference type="Pfam" id="PF00931"/>
    </source>
</evidence>
<gene>
    <name evidence="3" type="ORF">KIW84_055899</name>
</gene>
<dbReference type="InterPro" id="IPR027417">
    <property type="entry name" value="P-loop_NTPase"/>
</dbReference>
<dbReference type="SUPFAM" id="SSF52540">
    <property type="entry name" value="P-loop containing nucleoside triphosphate hydrolases"/>
    <property type="match status" value="1"/>
</dbReference>
<dbReference type="AlphaFoldDB" id="A0A9D4WWT8"/>
<sequence>MAATMIGSAFLSATVQTLVEKLASKEFLDYFKKTKFDDSLLKDDKDKVMNMLLSQSSTSHNNMGVVAIVGMGGVRKTTLAQLAYIDEKVEHHFDLKAWACVSEDFDVFRVTKALLESVTSKTWEIGNLDLLRL</sequence>
<dbReference type="Pfam" id="PF00931">
    <property type="entry name" value="NB-ARC"/>
    <property type="match status" value="1"/>
</dbReference>
<evidence type="ECO:0000256" key="1">
    <source>
        <dbReference type="ARBA" id="ARBA00022821"/>
    </source>
</evidence>
<dbReference type="EMBL" id="JAMSHJ010000005">
    <property type="protein sequence ID" value="KAI5410564.1"/>
    <property type="molecule type" value="Genomic_DNA"/>
</dbReference>
<organism evidence="3 4">
    <name type="scientific">Pisum sativum</name>
    <name type="common">Garden pea</name>
    <name type="synonym">Lathyrus oleraceus</name>
    <dbReference type="NCBI Taxonomy" id="3888"/>
    <lineage>
        <taxon>Eukaryota</taxon>
        <taxon>Viridiplantae</taxon>
        <taxon>Streptophyta</taxon>
        <taxon>Embryophyta</taxon>
        <taxon>Tracheophyta</taxon>
        <taxon>Spermatophyta</taxon>
        <taxon>Magnoliopsida</taxon>
        <taxon>eudicotyledons</taxon>
        <taxon>Gunneridae</taxon>
        <taxon>Pentapetalae</taxon>
        <taxon>rosids</taxon>
        <taxon>fabids</taxon>
        <taxon>Fabales</taxon>
        <taxon>Fabaceae</taxon>
        <taxon>Papilionoideae</taxon>
        <taxon>50 kb inversion clade</taxon>
        <taxon>NPAAA clade</taxon>
        <taxon>Hologalegina</taxon>
        <taxon>IRL clade</taxon>
        <taxon>Fabeae</taxon>
        <taxon>Lathyrus</taxon>
    </lineage>
</organism>
<dbReference type="InterPro" id="IPR002182">
    <property type="entry name" value="NB-ARC"/>
</dbReference>
<dbReference type="PANTHER" id="PTHR36766">
    <property type="entry name" value="PLANT BROAD-SPECTRUM MILDEW RESISTANCE PROTEIN RPW8"/>
    <property type="match status" value="1"/>
</dbReference>
<name>A0A9D4WWT8_PEA</name>
<dbReference type="Gramene" id="Psat05G0589900-T1">
    <property type="protein sequence ID" value="KAI5410564.1"/>
    <property type="gene ID" value="KIW84_055899"/>
</dbReference>
<dbReference type="GO" id="GO:0006952">
    <property type="term" value="P:defense response"/>
    <property type="evidence" value="ECO:0007669"/>
    <property type="project" value="UniProtKB-KW"/>
</dbReference>
<dbReference type="GO" id="GO:0043531">
    <property type="term" value="F:ADP binding"/>
    <property type="evidence" value="ECO:0007669"/>
    <property type="project" value="InterPro"/>
</dbReference>
<dbReference type="Proteomes" id="UP001058974">
    <property type="component" value="Chromosome 5"/>
</dbReference>
<evidence type="ECO:0000313" key="3">
    <source>
        <dbReference type="EMBL" id="KAI5410564.1"/>
    </source>
</evidence>
<keyword evidence="1" id="KW-0611">Plant defense</keyword>
<proteinExistence type="predicted"/>
<comment type="caution">
    <text evidence="3">The sequence shown here is derived from an EMBL/GenBank/DDBJ whole genome shotgun (WGS) entry which is preliminary data.</text>
</comment>
<accession>A0A9D4WWT8</accession>
<feature type="domain" description="NB-ARC" evidence="2">
    <location>
        <begin position="42"/>
        <end position="123"/>
    </location>
</feature>
<evidence type="ECO:0000313" key="4">
    <source>
        <dbReference type="Proteomes" id="UP001058974"/>
    </source>
</evidence>
<keyword evidence="4" id="KW-1185">Reference proteome</keyword>
<dbReference type="Gene3D" id="3.40.50.300">
    <property type="entry name" value="P-loop containing nucleotide triphosphate hydrolases"/>
    <property type="match status" value="1"/>
</dbReference>
<dbReference type="PANTHER" id="PTHR36766:SF40">
    <property type="entry name" value="DISEASE RESISTANCE PROTEIN RGA3"/>
    <property type="match status" value="1"/>
</dbReference>
<reference evidence="3 4" key="1">
    <citation type="journal article" date="2022" name="Nat. Genet.">
        <title>Improved pea reference genome and pan-genome highlight genomic features and evolutionary characteristics.</title>
        <authorList>
            <person name="Yang T."/>
            <person name="Liu R."/>
            <person name="Luo Y."/>
            <person name="Hu S."/>
            <person name="Wang D."/>
            <person name="Wang C."/>
            <person name="Pandey M.K."/>
            <person name="Ge S."/>
            <person name="Xu Q."/>
            <person name="Li N."/>
            <person name="Li G."/>
            <person name="Huang Y."/>
            <person name="Saxena R.K."/>
            <person name="Ji Y."/>
            <person name="Li M."/>
            <person name="Yan X."/>
            <person name="He Y."/>
            <person name="Liu Y."/>
            <person name="Wang X."/>
            <person name="Xiang C."/>
            <person name="Varshney R.K."/>
            <person name="Ding H."/>
            <person name="Gao S."/>
            <person name="Zong X."/>
        </authorList>
    </citation>
    <scope>NUCLEOTIDE SEQUENCE [LARGE SCALE GENOMIC DNA]</scope>
    <source>
        <strain evidence="3 4">cv. Zhongwan 6</strain>
    </source>
</reference>
<protein>
    <recommendedName>
        <fullName evidence="2">NB-ARC domain-containing protein</fullName>
    </recommendedName>
</protein>